<feature type="transmembrane region" description="Helical" evidence="9">
    <location>
        <begin position="596"/>
        <end position="613"/>
    </location>
</feature>
<dbReference type="PANTHER" id="PTHR45711">
    <property type="entry name" value="CHLORIDE CHANNEL PROTEIN"/>
    <property type="match status" value="1"/>
</dbReference>
<organism evidence="12 13">
    <name type="scientific">Cardiosporidium cionae</name>
    <dbReference type="NCBI Taxonomy" id="476202"/>
    <lineage>
        <taxon>Eukaryota</taxon>
        <taxon>Sar</taxon>
        <taxon>Alveolata</taxon>
        <taxon>Apicomplexa</taxon>
        <taxon>Aconoidasida</taxon>
        <taxon>Nephromycida</taxon>
        <taxon>Cardiosporidium</taxon>
    </lineage>
</organism>
<feature type="region of interest" description="Disordered" evidence="10">
    <location>
        <begin position="1"/>
        <end position="30"/>
    </location>
</feature>
<evidence type="ECO:0000259" key="11">
    <source>
        <dbReference type="PROSITE" id="PS51371"/>
    </source>
</evidence>
<evidence type="ECO:0000256" key="8">
    <source>
        <dbReference type="PROSITE-ProRule" id="PRU00703"/>
    </source>
</evidence>
<evidence type="ECO:0000256" key="1">
    <source>
        <dbReference type="ARBA" id="ARBA00004141"/>
    </source>
</evidence>
<feature type="domain" description="CBS" evidence="11">
    <location>
        <begin position="650"/>
        <end position="710"/>
    </location>
</feature>
<evidence type="ECO:0000256" key="6">
    <source>
        <dbReference type="ARBA" id="ARBA00023136"/>
    </source>
</evidence>
<feature type="transmembrane region" description="Helical" evidence="9">
    <location>
        <begin position="314"/>
        <end position="338"/>
    </location>
</feature>
<protein>
    <recommendedName>
        <fullName evidence="9">Chloride channel protein</fullName>
    </recommendedName>
</protein>
<evidence type="ECO:0000256" key="5">
    <source>
        <dbReference type="ARBA" id="ARBA00023065"/>
    </source>
</evidence>
<dbReference type="InterPro" id="IPR014743">
    <property type="entry name" value="Cl-channel_core"/>
</dbReference>
<feature type="transmembrane region" description="Helical" evidence="9">
    <location>
        <begin position="499"/>
        <end position="520"/>
    </location>
</feature>
<keyword evidence="2 9" id="KW-0813">Transport</keyword>
<dbReference type="Gene3D" id="3.10.580.20">
    <property type="match status" value="1"/>
</dbReference>
<dbReference type="Pfam" id="PF00654">
    <property type="entry name" value="Voltage_CLC"/>
    <property type="match status" value="1"/>
</dbReference>
<feature type="transmembrane region" description="Helical" evidence="9">
    <location>
        <begin position="257"/>
        <end position="280"/>
    </location>
</feature>
<dbReference type="InterPro" id="IPR001807">
    <property type="entry name" value="ClC"/>
</dbReference>
<dbReference type="PANTHER" id="PTHR45711:SF6">
    <property type="entry name" value="CHLORIDE CHANNEL PROTEIN"/>
    <property type="match status" value="1"/>
</dbReference>
<proteinExistence type="inferred from homology"/>
<feature type="transmembrane region" description="Helical" evidence="9">
    <location>
        <begin position="286"/>
        <end position="302"/>
    </location>
</feature>
<evidence type="ECO:0000256" key="10">
    <source>
        <dbReference type="SAM" id="MobiDB-lite"/>
    </source>
</evidence>
<evidence type="ECO:0000256" key="3">
    <source>
        <dbReference type="ARBA" id="ARBA00022692"/>
    </source>
</evidence>
<dbReference type="SUPFAM" id="SSF81340">
    <property type="entry name" value="Clc chloride channel"/>
    <property type="match status" value="1"/>
</dbReference>
<feature type="transmembrane region" description="Helical" evidence="9">
    <location>
        <begin position="212"/>
        <end position="230"/>
    </location>
</feature>
<name>A0ABQ7J8E3_9APIC</name>
<keyword evidence="4 9" id="KW-1133">Transmembrane helix</keyword>
<evidence type="ECO:0000256" key="2">
    <source>
        <dbReference type="ARBA" id="ARBA00022448"/>
    </source>
</evidence>
<evidence type="ECO:0000256" key="7">
    <source>
        <dbReference type="ARBA" id="ARBA00023214"/>
    </source>
</evidence>
<sequence>MRPMATHEIHSNSSEEDASEKPTAPLSHSLPSHEVESSIILPNPSLPRGVSSDFYIDESMLYARQLSDFNTIDWRNAHDEIPPFEQALSHVSSSVPWYRQIIFSLKDTLGRIEGWILVALMSVLTAVTASYIEVAVEFMTDARLGFCSGIPFLNQRYCCGSTRAVDEITGTCIHKDILPYDGKTHFTRSNWMFWGDIYRFIPSESLYFFSNYATYTIIAALFAMLAALFVNTYSKRAAGSGIPEVKTVLGGFVMRKLLGGICLFTKCIGLCFAVASGLSLGKEGPFVHIACCWANIISRFSMHYSTNEAKKRELFSAAAASGVTVAFGAPLGGVLFSLEEVSTYFPAKTLWMSFFAAVTTAVCYKNLDPRATGRLSLFQLDTSSFVDSWHLFELIPFALLGIIGGILGAVFVHLNIRWISVRKTFGGIFARPVMEVMFVGCISAILCYPFPMLRILSSSLLRGLFSPCGPNQAANPFLMCASSSDSISQFSYYLTSSSIIINLCIAMSIKLILTVITFGTEVPAGLFIPSLAIGACYGRLMGLFMVELNESAQFLNCDRCIQPEVYALLGAASMLGGVTRMTISLVVIMFELTGGLTYIVPFMIVILISKWVGDALCEGGIYDCHILLKGYPYLHMGETDELTYRASAVMEKNLTVITRKGNTVASLLHLFRRYAYRGFPLVESTETNVLQGYIVVENLRHCLATALLKEHIHSNTMVSFDLPSCSKSPYRDETIISTLSRGIYTSDSEPSASSPFSYGTTRSSRTVESPVQIGTKKDLLITRDAMGNMMLNASAFVDAHPMQFISETPMLQIQNAFKQLGLR</sequence>
<keyword evidence="8" id="KW-0129">CBS domain</keyword>
<comment type="caution">
    <text evidence="12">The sequence shown here is derived from an EMBL/GenBank/DDBJ whole genome shotgun (WGS) entry which is preliminary data.</text>
</comment>
<reference evidence="12 13" key="1">
    <citation type="journal article" date="2020" name="bioRxiv">
        <title>Metabolic contributions of an alphaproteobacterial endosymbiont in the apicomplexan Cardiosporidium cionae.</title>
        <authorList>
            <person name="Hunter E.S."/>
            <person name="Paight C.J."/>
            <person name="Lane C.E."/>
        </authorList>
    </citation>
    <scope>NUCLEOTIDE SEQUENCE [LARGE SCALE GENOMIC DNA]</scope>
    <source>
        <strain evidence="12">ESH_2018</strain>
    </source>
</reference>
<feature type="transmembrane region" description="Helical" evidence="9">
    <location>
        <begin position="526"/>
        <end position="546"/>
    </location>
</feature>
<feature type="transmembrane region" description="Helical" evidence="9">
    <location>
        <begin position="114"/>
        <end position="132"/>
    </location>
</feature>
<feature type="compositionally biased region" description="Basic and acidic residues" evidence="10">
    <location>
        <begin position="1"/>
        <end position="10"/>
    </location>
</feature>
<dbReference type="EMBL" id="JADAQX010000431">
    <property type="protein sequence ID" value="KAF8820266.1"/>
    <property type="molecule type" value="Genomic_DNA"/>
</dbReference>
<feature type="transmembrane region" description="Helical" evidence="9">
    <location>
        <begin position="394"/>
        <end position="416"/>
    </location>
</feature>
<evidence type="ECO:0000313" key="12">
    <source>
        <dbReference type="EMBL" id="KAF8820266.1"/>
    </source>
</evidence>
<feature type="transmembrane region" description="Helical" evidence="9">
    <location>
        <begin position="566"/>
        <end position="590"/>
    </location>
</feature>
<keyword evidence="5 9" id="KW-0406">Ion transport</keyword>
<evidence type="ECO:0000256" key="4">
    <source>
        <dbReference type="ARBA" id="ARBA00022989"/>
    </source>
</evidence>
<dbReference type="Gene3D" id="1.10.3080.10">
    <property type="entry name" value="Clc chloride channel"/>
    <property type="match status" value="1"/>
</dbReference>
<keyword evidence="7 9" id="KW-0868">Chloride</keyword>
<comment type="subcellular location">
    <subcellularLocation>
        <location evidence="1 9">Membrane</location>
        <topology evidence="1 9">Multi-pass membrane protein</topology>
    </subcellularLocation>
</comment>
<accession>A0ABQ7J8E3</accession>
<gene>
    <name evidence="12" type="ORF">IE077_003348</name>
</gene>
<dbReference type="InterPro" id="IPR046342">
    <property type="entry name" value="CBS_dom_sf"/>
</dbReference>
<dbReference type="PROSITE" id="PS51371">
    <property type="entry name" value="CBS"/>
    <property type="match status" value="1"/>
</dbReference>
<keyword evidence="3 9" id="KW-0812">Transmembrane</keyword>
<keyword evidence="6 9" id="KW-0472">Membrane</keyword>
<evidence type="ECO:0000313" key="13">
    <source>
        <dbReference type="Proteomes" id="UP000823046"/>
    </source>
</evidence>
<dbReference type="CDD" id="cd03684">
    <property type="entry name" value="ClC_3_like"/>
    <property type="match status" value="1"/>
</dbReference>
<dbReference type="Proteomes" id="UP000823046">
    <property type="component" value="Unassembled WGS sequence"/>
</dbReference>
<evidence type="ECO:0000256" key="9">
    <source>
        <dbReference type="RuleBase" id="RU361221"/>
    </source>
</evidence>
<dbReference type="SUPFAM" id="SSF54631">
    <property type="entry name" value="CBS-domain pair"/>
    <property type="match status" value="1"/>
</dbReference>
<comment type="similarity">
    <text evidence="9">Belongs to the chloride channel (TC 2.A.49) family.</text>
</comment>
<feature type="transmembrane region" description="Helical" evidence="9">
    <location>
        <begin position="436"/>
        <end position="456"/>
    </location>
</feature>
<dbReference type="PRINTS" id="PR00762">
    <property type="entry name" value="CLCHANNEL"/>
</dbReference>
<keyword evidence="13" id="KW-1185">Reference proteome</keyword>
<dbReference type="InterPro" id="IPR000644">
    <property type="entry name" value="CBS_dom"/>
</dbReference>